<dbReference type="GO" id="GO:0004519">
    <property type="term" value="F:endonuclease activity"/>
    <property type="evidence" value="ECO:0007669"/>
    <property type="project" value="UniProtKB-KW"/>
</dbReference>
<proteinExistence type="predicted"/>
<dbReference type="InterPro" id="IPR011089">
    <property type="entry name" value="GmrSD_C"/>
</dbReference>
<keyword evidence="3" id="KW-0540">Nuclease</keyword>
<keyword evidence="3" id="KW-0255">Endonuclease</keyword>
<dbReference type="PANTHER" id="PTHR24094:SF15">
    <property type="entry name" value="AMP-DEPENDENT SYNTHETASE_LIGASE DOMAIN-CONTAINING PROTEIN-RELATED"/>
    <property type="match status" value="1"/>
</dbReference>
<dbReference type="PANTHER" id="PTHR24094">
    <property type="entry name" value="SECRETED PROTEIN"/>
    <property type="match status" value="1"/>
</dbReference>
<evidence type="ECO:0000256" key="1">
    <source>
        <dbReference type="SAM" id="SignalP"/>
    </source>
</evidence>
<protein>
    <submittedName>
        <fullName evidence="3">HNH endonuclease</fullName>
    </submittedName>
</protein>
<feature type="signal peptide" evidence="1">
    <location>
        <begin position="1"/>
        <end position="27"/>
    </location>
</feature>
<keyword evidence="3" id="KW-0378">Hydrolase</keyword>
<gene>
    <name evidence="3" type="ORF">G3I66_11795</name>
</gene>
<dbReference type="Pfam" id="PF07510">
    <property type="entry name" value="GmrSD_C"/>
    <property type="match status" value="1"/>
</dbReference>
<dbReference type="RefSeq" id="WP_164273460.1">
    <property type="nucleotide sequence ID" value="NZ_JAAGMQ010000344.1"/>
</dbReference>
<comment type="caution">
    <text evidence="3">The sequence shown here is derived from an EMBL/GenBank/DDBJ whole genome shotgun (WGS) entry which is preliminary data.</text>
</comment>
<evidence type="ECO:0000313" key="4">
    <source>
        <dbReference type="Proteomes" id="UP000475666"/>
    </source>
</evidence>
<keyword evidence="1" id="KW-0732">Signal</keyword>
<dbReference type="AlphaFoldDB" id="A0A6G3TB85"/>
<accession>A0A6G3TB85</accession>
<sequence>MLKTVLRGLAAASLALLPLTVSTLAHAAETLPLAEAVTRLPVAAESRDGYDRDAFKHWNAGANPSDGCNTRAEVLIAEAVEPPTVGPKCPLTGGRWWSYYDQVWVTSASGLNIDHMGPLAEGWDSGASIWSAQRREAYANDLGATTSLVAVTARSNRSKSDQDPAQWLPPAAEVHCRYVAEWVGTKLRWGLSTDEAEATALREVADRCPEQTVTYEPAP</sequence>
<organism evidence="3 4">
    <name type="scientific">Streptomyces rubrogriseus</name>
    <dbReference type="NCBI Taxonomy" id="194673"/>
    <lineage>
        <taxon>Bacteria</taxon>
        <taxon>Bacillati</taxon>
        <taxon>Actinomycetota</taxon>
        <taxon>Actinomycetes</taxon>
        <taxon>Kitasatosporales</taxon>
        <taxon>Streptomycetaceae</taxon>
        <taxon>Streptomyces</taxon>
        <taxon>Streptomyces violaceoruber group</taxon>
    </lineage>
</organism>
<dbReference type="Proteomes" id="UP000475666">
    <property type="component" value="Unassembled WGS sequence"/>
</dbReference>
<name>A0A6G3TB85_9ACTN</name>
<evidence type="ECO:0000259" key="2">
    <source>
        <dbReference type="Pfam" id="PF07510"/>
    </source>
</evidence>
<feature type="chain" id="PRO_5026261123" evidence="1">
    <location>
        <begin position="28"/>
        <end position="219"/>
    </location>
</feature>
<evidence type="ECO:0000313" key="3">
    <source>
        <dbReference type="EMBL" id="NEC33853.1"/>
    </source>
</evidence>
<feature type="domain" description="GmrSD restriction endonucleases C-terminal" evidence="2">
    <location>
        <begin position="101"/>
        <end position="204"/>
    </location>
</feature>
<reference evidence="3 4" key="1">
    <citation type="submission" date="2020-01" db="EMBL/GenBank/DDBJ databases">
        <title>Insect and environment-associated Actinomycetes.</title>
        <authorList>
            <person name="Currrie C."/>
            <person name="Chevrette M."/>
            <person name="Carlson C."/>
            <person name="Stubbendieck R."/>
            <person name="Wendt-Pienkowski E."/>
        </authorList>
    </citation>
    <scope>NUCLEOTIDE SEQUENCE [LARGE SCALE GENOMIC DNA]</scope>
    <source>
        <strain evidence="3 4">SID7739</strain>
    </source>
</reference>
<dbReference type="EMBL" id="JAAGMQ010000344">
    <property type="protein sequence ID" value="NEC33853.1"/>
    <property type="molecule type" value="Genomic_DNA"/>
</dbReference>